<dbReference type="Gene3D" id="3.30.9.10">
    <property type="entry name" value="D-Amino Acid Oxidase, subunit A, domain 2"/>
    <property type="match status" value="1"/>
</dbReference>
<dbReference type="PIRSF" id="PIRSF000189">
    <property type="entry name" value="D-aa_oxidase"/>
    <property type="match status" value="1"/>
</dbReference>
<dbReference type="Pfam" id="PF01266">
    <property type="entry name" value="DAO"/>
    <property type="match status" value="1"/>
</dbReference>
<evidence type="ECO:0000256" key="4">
    <source>
        <dbReference type="ARBA" id="ARBA00022827"/>
    </source>
</evidence>
<dbReference type="InterPro" id="IPR006076">
    <property type="entry name" value="FAD-dep_OxRdtase"/>
</dbReference>
<feature type="binding site" evidence="6">
    <location>
        <position position="398"/>
    </location>
    <ligand>
        <name>D-dopa</name>
        <dbReference type="ChEBI" id="CHEBI:149689"/>
    </ligand>
</feature>
<keyword evidence="3" id="KW-0285">Flavoprotein</keyword>
<feature type="binding site" evidence="6">
    <location>
        <position position="359"/>
    </location>
    <ligand>
        <name>D-dopa</name>
        <dbReference type="ChEBI" id="CHEBI:149689"/>
    </ligand>
</feature>
<dbReference type="SUPFAM" id="SSF51971">
    <property type="entry name" value="Nucleotide-binding domain"/>
    <property type="match status" value="1"/>
</dbReference>
<evidence type="ECO:0000256" key="5">
    <source>
        <dbReference type="ARBA" id="ARBA00023002"/>
    </source>
</evidence>
<keyword evidence="7" id="KW-1133">Transmembrane helix</keyword>
<keyword evidence="5" id="KW-0560">Oxidoreductase</keyword>
<dbReference type="GO" id="GO:0071949">
    <property type="term" value="F:FAD binding"/>
    <property type="evidence" value="ECO:0007669"/>
    <property type="project" value="InterPro"/>
</dbReference>
<dbReference type="EMBL" id="ML178855">
    <property type="protein sequence ID" value="TFK96786.1"/>
    <property type="molecule type" value="Genomic_DNA"/>
</dbReference>
<organism evidence="9 10">
    <name type="scientific">Pterulicium gracile</name>
    <dbReference type="NCBI Taxonomy" id="1884261"/>
    <lineage>
        <taxon>Eukaryota</taxon>
        <taxon>Fungi</taxon>
        <taxon>Dikarya</taxon>
        <taxon>Basidiomycota</taxon>
        <taxon>Agaricomycotina</taxon>
        <taxon>Agaricomycetes</taxon>
        <taxon>Agaricomycetidae</taxon>
        <taxon>Agaricales</taxon>
        <taxon>Pleurotineae</taxon>
        <taxon>Pterulaceae</taxon>
        <taxon>Pterulicium</taxon>
    </lineage>
</organism>
<dbReference type="GO" id="GO:0005737">
    <property type="term" value="C:cytoplasm"/>
    <property type="evidence" value="ECO:0007669"/>
    <property type="project" value="TreeGrafter"/>
</dbReference>
<keyword evidence="4 6" id="KW-0274">FAD</keyword>
<dbReference type="GO" id="GO:0019478">
    <property type="term" value="P:D-amino acid catabolic process"/>
    <property type="evidence" value="ECO:0007669"/>
    <property type="project" value="TreeGrafter"/>
</dbReference>
<proteinExistence type="inferred from homology"/>
<dbReference type="PANTHER" id="PTHR11530">
    <property type="entry name" value="D-AMINO ACID OXIDASE"/>
    <property type="match status" value="1"/>
</dbReference>
<evidence type="ECO:0000256" key="1">
    <source>
        <dbReference type="ARBA" id="ARBA00001974"/>
    </source>
</evidence>
<keyword evidence="10" id="KW-1185">Reference proteome</keyword>
<keyword evidence="7" id="KW-0472">Membrane</keyword>
<feature type="binding site" evidence="6">
    <location>
        <position position="282"/>
    </location>
    <ligand>
        <name>D-dopa</name>
        <dbReference type="ChEBI" id="CHEBI:149689"/>
    </ligand>
</feature>
<dbReference type="Gene3D" id="3.40.50.720">
    <property type="entry name" value="NAD(P)-binding Rossmann-like Domain"/>
    <property type="match status" value="1"/>
</dbReference>
<feature type="non-terminal residue" evidence="9">
    <location>
        <position position="419"/>
    </location>
</feature>
<reference evidence="9 10" key="1">
    <citation type="journal article" date="2019" name="Nat. Ecol. Evol.">
        <title>Megaphylogeny resolves global patterns of mushroom evolution.</title>
        <authorList>
            <person name="Varga T."/>
            <person name="Krizsan K."/>
            <person name="Foldi C."/>
            <person name="Dima B."/>
            <person name="Sanchez-Garcia M."/>
            <person name="Sanchez-Ramirez S."/>
            <person name="Szollosi G.J."/>
            <person name="Szarkandi J.G."/>
            <person name="Papp V."/>
            <person name="Albert L."/>
            <person name="Andreopoulos W."/>
            <person name="Angelini C."/>
            <person name="Antonin V."/>
            <person name="Barry K.W."/>
            <person name="Bougher N.L."/>
            <person name="Buchanan P."/>
            <person name="Buyck B."/>
            <person name="Bense V."/>
            <person name="Catcheside P."/>
            <person name="Chovatia M."/>
            <person name="Cooper J."/>
            <person name="Damon W."/>
            <person name="Desjardin D."/>
            <person name="Finy P."/>
            <person name="Geml J."/>
            <person name="Haridas S."/>
            <person name="Hughes K."/>
            <person name="Justo A."/>
            <person name="Karasinski D."/>
            <person name="Kautmanova I."/>
            <person name="Kiss B."/>
            <person name="Kocsube S."/>
            <person name="Kotiranta H."/>
            <person name="LaButti K.M."/>
            <person name="Lechner B.E."/>
            <person name="Liimatainen K."/>
            <person name="Lipzen A."/>
            <person name="Lukacs Z."/>
            <person name="Mihaltcheva S."/>
            <person name="Morgado L.N."/>
            <person name="Niskanen T."/>
            <person name="Noordeloos M.E."/>
            <person name="Ohm R.A."/>
            <person name="Ortiz-Santana B."/>
            <person name="Ovrebo C."/>
            <person name="Racz N."/>
            <person name="Riley R."/>
            <person name="Savchenko A."/>
            <person name="Shiryaev A."/>
            <person name="Soop K."/>
            <person name="Spirin V."/>
            <person name="Szebenyi C."/>
            <person name="Tomsovsky M."/>
            <person name="Tulloss R.E."/>
            <person name="Uehling J."/>
            <person name="Grigoriev I.V."/>
            <person name="Vagvolgyi C."/>
            <person name="Papp T."/>
            <person name="Martin F.M."/>
            <person name="Miettinen O."/>
            <person name="Hibbett D.S."/>
            <person name="Nagy L.G."/>
        </authorList>
    </citation>
    <scope>NUCLEOTIDE SEQUENCE [LARGE SCALE GENOMIC DNA]</scope>
    <source>
        <strain evidence="9 10">CBS 309.79</strain>
    </source>
</reference>
<keyword evidence="7" id="KW-0812">Transmembrane</keyword>
<dbReference type="Proteomes" id="UP000305067">
    <property type="component" value="Unassembled WGS sequence"/>
</dbReference>
<evidence type="ECO:0000256" key="3">
    <source>
        <dbReference type="ARBA" id="ARBA00022630"/>
    </source>
</evidence>
<dbReference type="AlphaFoldDB" id="A0A5C3Q5I1"/>
<sequence>MSSAASEAKKKHVVVIGAGVIGLTTAIALQRHAQPTSSLVSITILAKHFPADPRSIGYTSNWAGAHHVSHAEGEEEQTRIDEETFHELWRLSEPGSGAEDCFLRIPQTEYYTEVQPEPHPLGWMPDFQHVPSESLIPGSTNAASFTTLTIDTPRYLAYLVSLFLSLGGKIVKADIQHIDEVLEGGENAYTSNPSNQSALPLSPRLEEGIAKLNLGGSGPGVGGQPDALIVCPGLGARTLGGVEDKDVYPVRGQTVVLKAPWVKFGRTFRNGEGDGGRGEWTYVIPRRCGDVVIGGTRDANDYYSCPRAHITADIIRRAVSLAPELAPPGIAASLTPEPENAHLVEAVKALTIYEGCGLRPARTGGARIELKWVDRPGLAKVQGEEEKVPVVYHYGHKGSGFQSSWGSATRAVGLLVEAL</sequence>
<feature type="transmembrane region" description="Helical" evidence="7">
    <location>
        <begin position="12"/>
        <end position="29"/>
    </location>
</feature>
<evidence type="ECO:0000313" key="9">
    <source>
        <dbReference type="EMBL" id="TFK96786.1"/>
    </source>
</evidence>
<gene>
    <name evidence="9" type="ORF">BDV98DRAFT_536232</name>
</gene>
<dbReference type="GO" id="GO:0003884">
    <property type="term" value="F:D-amino-acid oxidase activity"/>
    <property type="evidence" value="ECO:0007669"/>
    <property type="project" value="InterPro"/>
</dbReference>
<dbReference type="OrthoDB" id="2015447at2759"/>
<evidence type="ECO:0000259" key="8">
    <source>
        <dbReference type="Pfam" id="PF01266"/>
    </source>
</evidence>
<dbReference type="InterPro" id="IPR023209">
    <property type="entry name" value="DAO"/>
</dbReference>
<feature type="binding site" evidence="6">
    <location>
        <begin position="59"/>
        <end position="60"/>
    </location>
    <ligand>
        <name>FAD</name>
        <dbReference type="ChEBI" id="CHEBI:57692"/>
    </ligand>
</feature>
<dbReference type="SUPFAM" id="SSF54373">
    <property type="entry name" value="FAD-linked reductases, C-terminal domain"/>
    <property type="match status" value="1"/>
</dbReference>
<evidence type="ECO:0000256" key="7">
    <source>
        <dbReference type="SAM" id="Phobius"/>
    </source>
</evidence>
<protein>
    <recommendedName>
        <fullName evidence="8">FAD dependent oxidoreductase domain-containing protein</fullName>
    </recommendedName>
</protein>
<comment type="similarity">
    <text evidence="2">Belongs to the DAMOX/DASOX family.</text>
</comment>
<evidence type="ECO:0000313" key="10">
    <source>
        <dbReference type="Proteomes" id="UP000305067"/>
    </source>
</evidence>
<accession>A0A5C3Q5I1</accession>
<evidence type="ECO:0000256" key="6">
    <source>
        <dbReference type="PIRSR" id="PIRSR000189-1"/>
    </source>
</evidence>
<dbReference type="STRING" id="1884261.A0A5C3Q5I1"/>
<dbReference type="PANTHER" id="PTHR11530:SF11">
    <property type="entry name" value="D-ASPARTATE OXIDASE"/>
    <property type="match status" value="1"/>
</dbReference>
<evidence type="ECO:0000256" key="2">
    <source>
        <dbReference type="ARBA" id="ARBA00006730"/>
    </source>
</evidence>
<feature type="domain" description="FAD dependent oxidoreductase" evidence="8">
    <location>
        <begin position="12"/>
        <end position="409"/>
    </location>
</feature>
<comment type="cofactor">
    <cofactor evidence="1 6">
        <name>FAD</name>
        <dbReference type="ChEBI" id="CHEBI:57692"/>
    </cofactor>
</comment>
<name>A0A5C3Q5I1_9AGAR</name>